<proteinExistence type="predicted"/>
<evidence type="ECO:0000313" key="3">
    <source>
        <dbReference type="EMBL" id="CAE0810675.1"/>
    </source>
</evidence>
<evidence type="ECO:0000256" key="2">
    <source>
        <dbReference type="SAM" id="SignalP"/>
    </source>
</evidence>
<dbReference type="EMBL" id="HBJA01061739">
    <property type="protein sequence ID" value="CAE0810675.1"/>
    <property type="molecule type" value="Transcribed_RNA"/>
</dbReference>
<sequence>MRARHLLWLLPLFVGLLFYFGGSLTSHEAVQPHKRLGVYMPPLDSLGVPVPLQDDALAPTFNAAERNVGHHEHQWQPKGGIRRQSREGHVRDDGEDEGKDEGREDAEGLISEGLNTTNVTKRPRRGMPGWLLVKLMQGKERANHSNVLEPDEEYKGEPLQQYSTNGRSAWGRTQSLKFAQTATLGLQAEGRYLRICGSYGLFANKFTLLAKAYSYAGLLNRTFVVGDQLFQHWDEEELRKGPVRIIRLTEYEKLNIPIEQDSCPFRPRPRKACCRYVPGAMSPHSNFTVLSLHARYLFHQHNQFFILYPKHRHHFCIFRYLRPHFEIQREVDAMLKLLPENFLGVHLRMRNTSAHRQGCLSHVEDWAWWYNAVEGIPWKPTGDECHMPPEYVQCYINDTSKKFFIGTDNFNKTATALLTQLNGVRYKLSDQLLAVMEREEAKKKHGGADYPLLVDIAVLVQAGEFIGNPVSSFSALICQLRQAQGRRCLNMPPDLYQGQCIAYPDNYNLFLSWTLAAGSHMKPGVLTLKHCSGNAYAQHPTYDYSKRRPLFKTTVSDTSK</sequence>
<protein>
    <recommendedName>
        <fullName evidence="4">O-fucosyltransferase family protein</fullName>
    </recommendedName>
</protein>
<dbReference type="AlphaFoldDB" id="A0A7S4CZV0"/>
<dbReference type="Gene3D" id="3.40.50.11350">
    <property type="match status" value="1"/>
</dbReference>
<name>A0A7S4CZV0_9EUGL</name>
<feature type="region of interest" description="Disordered" evidence="1">
    <location>
        <begin position="67"/>
        <end position="107"/>
    </location>
</feature>
<feature type="signal peptide" evidence="2">
    <location>
        <begin position="1"/>
        <end position="25"/>
    </location>
</feature>
<accession>A0A7S4CZV0</accession>
<reference evidence="3" key="1">
    <citation type="submission" date="2021-01" db="EMBL/GenBank/DDBJ databases">
        <authorList>
            <person name="Corre E."/>
            <person name="Pelletier E."/>
            <person name="Niang G."/>
            <person name="Scheremetjew M."/>
            <person name="Finn R."/>
            <person name="Kale V."/>
            <person name="Holt S."/>
            <person name="Cochrane G."/>
            <person name="Meng A."/>
            <person name="Brown T."/>
            <person name="Cohen L."/>
        </authorList>
    </citation>
    <scope>NUCLEOTIDE SEQUENCE</scope>
    <source>
        <strain evidence="3">CCMP1594</strain>
    </source>
</reference>
<feature type="chain" id="PRO_5030751472" description="O-fucosyltransferase family protein" evidence="2">
    <location>
        <begin position="26"/>
        <end position="560"/>
    </location>
</feature>
<gene>
    <name evidence="3" type="ORF">EGYM00163_LOCUS21810</name>
</gene>
<evidence type="ECO:0008006" key="4">
    <source>
        <dbReference type="Google" id="ProtNLM"/>
    </source>
</evidence>
<dbReference type="CDD" id="cd11296">
    <property type="entry name" value="O-FucT_like"/>
    <property type="match status" value="1"/>
</dbReference>
<organism evidence="3">
    <name type="scientific">Eutreptiella gymnastica</name>
    <dbReference type="NCBI Taxonomy" id="73025"/>
    <lineage>
        <taxon>Eukaryota</taxon>
        <taxon>Discoba</taxon>
        <taxon>Euglenozoa</taxon>
        <taxon>Euglenida</taxon>
        <taxon>Spirocuta</taxon>
        <taxon>Euglenophyceae</taxon>
        <taxon>Eutreptiales</taxon>
        <taxon>Eutreptiaceae</taxon>
        <taxon>Eutreptiella</taxon>
    </lineage>
</organism>
<evidence type="ECO:0000256" key="1">
    <source>
        <dbReference type="SAM" id="MobiDB-lite"/>
    </source>
</evidence>
<keyword evidence="2" id="KW-0732">Signal</keyword>